<feature type="compositionally biased region" description="Basic and acidic residues" evidence="1">
    <location>
        <begin position="122"/>
        <end position="133"/>
    </location>
</feature>
<dbReference type="PANTHER" id="PTHR31928">
    <property type="entry name" value="EXPRESSED PROTEIN"/>
    <property type="match status" value="1"/>
</dbReference>
<evidence type="ECO:0000313" key="5">
    <source>
        <dbReference type="Proteomes" id="UP000796880"/>
    </source>
</evidence>
<accession>A0A8K0DHU5</accession>
<dbReference type="PANTHER" id="PTHR31928:SF6">
    <property type="entry name" value="DUF936 DOMAIN-CONTAINING PROTEIN"/>
    <property type="match status" value="1"/>
</dbReference>
<reference evidence="4" key="1">
    <citation type="submission" date="2020-03" db="EMBL/GenBank/DDBJ databases">
        <title>A high-quality chromosome-level genome assembly of a woody plant with both climbing and erect habits, Rhamnella rubrinervis.</title>
        <authorList>
            <person name="Lu Z."/>
            <person name="Yang Y."/>
            <person name="Zhu X."/>
            <person name="Sun Y."/>
        </authorList>
    </citation>
    <scope>NUCLEOTIDE SEQUENCE</scope>
    <source>
        <strain evidence="4">BYM</strain>
        <tissue evidence="4">Leaf</tissue>
    </source>
</reference>
<dbReference type="EMBL" id="VOIH02000012">
    <property type="protein sequence ID" value="KAF3431282.1"/>
    <property type="molecule type" value="Genomic_DNA"/>
</dbReference>
<dbReference type="InterPro" id="IPR049172">
    <property type="entry name" value="DUF6857_pln"/>
</dbReference>
<dbReference type="Proteomes" id="UP000796880">
    <property type="component" value="Unassembled WGS sequence"/>
</dbReference>
<dbReference type="OrthoDB" id="1602505at2759"/>
<feature type="domain" description="DUF936" evidence="2">
    <location>
        <begin position="4"/>
        <end position="120"/>
    </location>
</feature>
<feature type="domain" description="DUF6857" evidence="3">
    <location>
        <begin position="310"/>
        <end position="565"/>
    </location>
</feature>
<keyword evidence="5" id="KW-1185">Reference proteome</keyword>
<dbReference type="Pfam" id="PF21647">
    <property type="entry name" value="DUF6857"/>
    <property type="match status" value="1"/>
</dbReference>
<feature type="region of interest" description="Disordered" evidence="1">
    <location>
        <begin position="102"/>
        <end position="157"/>
    </location>
</feature>
<gene>
    <name evidence="4" type="ORF">FNV43_RR26012</name>
</gene>
<name>A0A8K0DHU5_9ROSA</name>
<comment type="caution">
    <text evidence="4">The sequence shown here is derived from an EMBL/GenBank/DDBJ whole genome shotgun (WGS) entry which is preliminary data.</text>
</comment>
<dbReference type="InterPro" id="IPR048297">
    <property type="entry name" value="DUF936_dom_pln"/>
</dbReference>
<feature type="compositionally biased region" description="Polar residues" evidence="1">
    <location>
        <begin position="288"/>
        <end position="318"/>
    </location>
</feature>
<evidence type="ECO:0000259" key="3">
    <source>
        <dbReference type="Pfam" id="PF21647"/>
    </source>
</evidence>
<feature type="region of interest" description="Disordered" evidence="1">
    <location>
        <begin position="288"/>
        <end position="323"/>
    </location>
</feature>
<evidence type="ECO:0000259" key="2">
    <source>
        <dbReference type="Pfam" id="PF06075"/>
    </source>
</evidence>
<dbReference type="InterPro" id="IPR010341">
    <property type="entry name" value="DUF936_pln"/>
</dbReference>
<evidence type="ECO:0000313" key="4">
    <source>
        <dbReference type="EMBL" id="KAF3431282.1"/>
    </source>
</evidence>
<dbReference type="Pfam" id="PF06075">
    <property type="entry name" value="DUF936"/>
    <property type="match status" value="1"/>
</dbReference>
<dbReference type="AlphaFoldDB" id="A0A8K0DHU5"/>
<evidence type="ECO:0000256" key="1">
    <source>
        <dbReference type="SAM" id="MobiDB-lite"/>
    </source>
</evidence>
<feature type="region of interest" description="Disordered" evidence="1">
    <location>
        <begin position="258"/>
        <end position="277"/>
    </location>
</feature>
<sequence>MATLAPGILLKLLNGMNTGVKATSEHRSSLLQVTDIVPADLDEKNLWPKHGFYIKVSDSSHSIYVSLPTEQDDFVLSNKMQLGQFIYVDKLEPGSPVPVVKGAKPLPGRHPLVGTPEPLMGLREKGERSEQKSNSKASSTHRRGSWGTGQNGVDGVSSPLVLKPVPLDFDQCTPVKDRTVGLVRIGNSLPMSPMIRGRKDGNQSAGGVRCSFGGGVLAKMVETKGDSPAILRKSCVAPSSLKFPRSKSVCEREPRIPVSPFNSAEKKSSTPPPRLRNAKVATSLNMAGDAQNSSNSKTTSQPQSQSANLSTDNSTSLPMNLPGKLSILGKEAVQQRENAQKIALQALRDASATETLVRSLKMFSNLSKKARGDAPATCFDQFLEFHHQIVQAVNDMLSIQAATSASDVARNKEEDSSVLNEITHNSANPELNLSKRRSALYKSVAVIPERSSEMKTGIGKLLRASTNNNKVLSEKKSTSATAPFGKLPLETIGENDENKKPVSCGLSNAIKLGKQIETEAGNWFMDFLEKALEMGMKKQKSTADGEARKVPQSLILKVINWLEVEQCDSSKRPVHPKATQIARKLRIKMKNP</sequence>
<protein>
    <submittedName>
        <fullName evidence="4">Uncharacterized protein</fullName>
    </submittedName>
</protein>
<organism evidence="4 5">
    <name type="scientific">Rhamnella rubrinervis</name>
    <dbReference type="NCBI Taxonomy" id="2594499"/>
    <lineage>
        <taxon>Eukaryota</taxon>
        <taxon>Viridiplantae</taxon>
        <taxon>Streptophyta</taxon>
        <taxon>Embryophyta</taxon>
        <taxon>Tracheophyta</taxon>
        <taxon>Spermatophyta</taxon>
        <taxon>Magnoliopsida</taxon>
        <taxon>eudicotyledons</taxon>
        <taxon>Gunneridae</taxon>
        <taxon>Pentapetalae</taxon>
        <taxon>rosids</taxon>
        <taxon>fabids</taxon>
        <taxon>Rosales</taxon>
        <taxon>Rhamnaceae</taxon>
        <taxon>rhamnoid group</taxon>
        <taxon>Rhamneae</taxon>
        <taxon>Rhamnella</taxon>
    </lineage>
</organism>
<proteinExistence type="predicted"/>